<gene>
    <name evidence="5" type="ORF">K444DRAFT_617789</name>
</gene>
<evidence type="ECO:0000256" key="3">
    <source>
        <dbReference type="SAM" id="MobiDB-lite"/>
    </source>
</evidence>
<dbReference type="InterPro" id="IPR036864">
    <property type="entry name" value="Zn2-C6_fun-type_DNA-bd_sf"/>
</dbReference>
<feature type="coiled-coil region" evidence="2">
    <location>
        <begin position="113"/>
        <end position="200"/>
    </location>
</feature>
<dbReference type="Gene3D" id="4.10.240.10">
    <property type="entry name" value="Zn(2)-C6 fungal-type DNA-binding domain"/>
    <property type="match status" value="1"/>
</dbReference>
<evidence type="ECO:0000313" key="6">
    <source>
        <dbReference type="Proteomes" id="UP000235371"/>
    </source>
</evidence>
<evidence type="ECO:0000259" key="4">
    <source>
        <dbReference type="PROSITE" id="PS50048"/>
    </source>
</evidence>
<feature type="domain" description="Zn(2)-C6 fungal-type" evidence="4">
    <location>
        <begin position="17"/>
        <end position="47"/>
    </location>
</feature>
<keyword evidence="2" id="KW-0175">Coiled coil</keyword>
<dbReference type="GO" id="GO:0000981">
    <property type="term" value="F:DNA-binding transcription factor activity, RNA polymerase II-specific"/>
    <property type="evidence" value="ECO:0007669"/>
    <property type="project" value="InterPro"/>
</dbReference>
<dbReference type="InterPro" id="IPR001138">
    <property type="entry name" value="Zn2Cys6_DnaBD"/>
</dbReference>
<dbReference type="PROSITE" id="PS50048">
    <property type="entry name" value="ZN2_CY6_FUNGAL_2"/>
    <property type="match status" value="1"/>
</dbReference>
<reference evidence="5 6" key="1">
    <citation type="submission" date="2016-04" db="EMBL/GenBank/DDBJ databases">
        <title>A degradative enzymes factory behind the ericoid mycorrhizal symbiosis.</title>
        <authorList>
            <consortium name="DOE Joint Genome Institute"/>
            <person name="Martino E."/>
            <person name="Morin E."/>
            <person name="Grelet G."/>
            <person name="Kuo A."/>
            <person name="Kohler A."/>
            <person name="Daghino S."/>
            <person name="Barry K."/>
            <person name="Choi C."/>
            <person name="Cichocki N."/>
            <person name="Clum A."/>
            <person name="Copeland A."/>
            <person name="Hainaut M."/>
            <person name="Haridas S."/>
            <person name="Labutti K."/>
            <person name="Lindquist E."/>
            <person name="Lipzen A."/>
            <person name="Khouja H.-R."/>
            <person name="Murat C."/>
            <person name="Ohm R."/>
            <person name="Olson A."/>
            <person name="Spatafora J."/>
            <person name="Veneault-Fourrey C."/>
            <person name="Henrissat B."/>
            <person name="Grigoriev I."/>
            <person name="Martin F."/>
            <person name="Perotto S."/>
        </authorList>
    </citation>
    <scope>NUCLEOTIDE SEQUENCE [LARGE SCALE GENOMIC DNA]</scope>
    <source>
        <strain evidence="5 6">E</strain>
    </source>
</reference>
<proteinExistence type="predicted"/>
<evidence type="ECO:0000256" key="2">
    <source>
        <dbReference type="SAM" id="Coils"/>
    </source>
</evidence>
<feature type="compositionally biased region" description="Low complexity" evidence="3">
    <location>
        <begin position="89"/>
        <end position="104"/>
    </location>
</feature>
<keyword evidence="1" id="KW-0539">Nucleus</keyword>
<feature type="region of interest" description="Disordered" evidence="3">
    <location>
        <begin position="58"/>
        <end position="104"/>
    </location>
</feature>
<evidence type="ECO:0000313" key="5">
    <source>
        <dbReference type="EMBL" id="PMD55340.1"/>
    </source>
</evidence>
<dbReference type="AlphaFoldDB" id="A0A2J6SX38"/>
<dbReference type="Proteomes" id="UP000235371">
    <property type="component" value="Unassembled WGS sequence"/>
</dbReference>
<name>A0A2J6SX38_9HELO</name>
<feature type="region of interest" description="Disordered" evidence="3">
    <location>
        <begin position="234"/>
        <end position="254"/>
    </location>
</feature>
<dbReference type="GO" id="GO:0008270">
    <property type="term" value="F:zinc ion binding"/>
    <property type="evidence" value="ECO:0007669"/>
    <property type="project" value="InterPro"/>
</dbReference>
<dbReference type="InParanoid" id="A0A2J6SX38"/>
<dbReference type="SUPFAM" id="SSF57701">
    <property type="entry name" value="Zn2/Cys6 DNA-binding domain"/>
    <property type="match status" value="1"/>
</dbReference>
<keyword evidence="6" id="KW-1185">Reference proteome</keyword>
<feature type="compositionally biased region" description="Polar residues" evidence="3">
    <location>
        <begin position="63"/>
        <end position="76"/>
    </location>
</feature>
<dbReference type="RefSeq" id="XP_024732244.1">
    <property type="nucleotide sequence ID" value="XM_024881200.1"/>
</dbReference>
<accession>A0A2J6SX38</accession>
<organism evidence="5 6">
    <name type="scientific">Hyaloscypha bicolor E</name>
    <dbReference type="NCBI Taxonomy" id="1095630"/>
    <lineage>
        <taxon>Eukaryota</taxon>
        <taxon>Fungi</taxon>
        <taxon>Dikarya</taxon>
        <taxon>Ascomycota</taxon>
        <taxon>Pezizomycotina</taxon>
        <taxon>Leotiomycetes</taxon>
        <taxon>Helotiales</taxon>
        <taxon>Hyaloscyphaceae</taxon>
        <taxon>Hyaloscypha</taxon>
        <taxon>Hyaloscypha bicolor</taxon>
    </lineage>
</organism>
<dbReference type="GeneID" id="36589277"/>
<evidence type="ECO:0000256" key="1">
    <source>
        <dbReference type="ARBA" id="ARBA00023242"/>
    </source>
</evidence>
<protein>
    <recommendedName>
        <fullName evidence="4">Zn(2)-C6 fungal-type domain-containing protein</fullName>
    </recommendedName>
</protein>
<dbReference type="EMBL" id="KZ613856">
    <property type="protein sequence ID" value="PMD55340.1"/>
    <property type="molecule type" value="Genomic_DNA"/>
</dbReference>
<sequence length="254" mass="28682">MPASAATKRRYATAQDSCQNCRNAARWCDIRKPSCGQCIARAEGCPYSTAARRQIYPDHAEQEQPSTPIDSLSLRESTAREPPALGDVQPPSQSPSASQIPTASSMPFPELFEQNMKVLSQQATTNLRELEEEVSTLQRQLQLCETQRQAAVDEVRESKAKFEILETEYKMWQVEGMQRIQRAQATEAHAREQLQQVKFEFEGLYQRLYSGMHYPTGDVSITAMQPFIPQPATRQSNMDFPAPDGHNDTTQVRI</sequence>